<sequence>MSTTQETAGAAVLRSVAAANAAAPSAKTSDRRPFSDQPSFSQGPTLQPAQQPAQHHGNRQYRGLSGQPSDISLPAGGPTNASHDAQGSGGITSSDGPLSFSQAPTPAQRTEAPRGADVSMPGDLTVGHSAEAVHQMHQHRHGDAVAQGTAESEGGSDSFESLLDEDWRPSAEDFDADSALEDGSVGLPMTVGTAPWELDTPASSGLLGALIDAGPNWAPTQTSRQGLPLPSGDLDPQCKQGDGERASASVTQTCDPPSQVTEGSWILRGRREGASALDPHCNQGDAEQASVSVTQTCDPPSQVTEGSWILRGRREGASSQASSVEDQS</sequence>
<comment type="caution">
    <text evidence="2">The sequence shown here is derived from an EMBL/GenBank/DDBJ whole genome shotgun (WGS) entry which is preliminary data.</text>
</comment>
<evidence type="ECO:0000313" key="2">
    <source>
        <dbReference type="EMBL" id="KAK9795888.1"/>
    </source>
</evidence>
<evidence type="ECO:0000313" key="3">
    <source>
        <dbReference type="Proteomes" id="UP001465755"/>
    </source>
</evidence>
<evidence type="ECO:0000256" key="1">
    <source>
        <dbReference type="SAM" id="MobiDB-lite"/>
    </source>
</evidence>
<dbReference type="AlphaFoldDB" id="A0AAW1NR52"/>
<proteinExistence type="predicted"/>
<feature type="compositionally biased region" description="Polar residues" evidence="1">
    <location>
        <begin position="317"/>
        <end position="328"/>
    </location>
</feature>
<reference evidence="2 3" key="1">
    <citation type="journal article" date="2024" name="Nat. Commun.">
        <title>Phylogenomics reveals the evolutionary origins of lichenization in chlorophyte algae.</title>
        <authorList>
            <person name="Puginier C."/>
            <person name="Libourel C."/>
            <person name="Otte J."/>
            <person name="Skaloud P."/>
            <person name="Haon M."/>
            <person name="Grisel S."/>
            <person name="Petersen M."/>
            <person name="Berrin J.G."/>
            <person name="Delaux P.M."/>
            <person name="Dal Grande F."/>
            <person name="Keller J."/>
        </authorList>
    </citation>
    <scope>NUCLEOTIDE SEQUENCE [LARGE SCALE GENOMIC DNA]</scope>
    <source>
        <strain evidence="2 3">SAG 2036</strain>
    </source>
</reference>
<feature type="compositionally biased region" description="Polar residues" evidence="1">
    <location>
        <begin position="248"/>
        <end position="262"/>
    </location>
</feature>
<keyword evidence="3" id="KW-1185">Reference proteome</keyword>
<feature type="region of interest" description="Disordered" evidence="1">
    <location>
        <begin position="217"/>
        <end position="328"/>
    </location>
</feature>
<gene>
    <name evidence="2" type="ORF">WJX73_008496</name>
</gene>
<dbReference type="EMBL" id="JALJOQ010000123">
    <property type="protein sequence ID" value="KAK9795888.1"/>
    <property type="molecule type" value="Genomic_DNA"/>
</dbReference>
<accession>A0AAW1NR52</accession>
<name>A0AAW1NR52_9CHLO</name>
<organism evidence="2 3">
    <name type="scientific">Symbiochloris irregularis</name>
    <dbReference type="NCBI Taxonomy" id="706552"/>
    <lineage>
        <taxon>Eukaryota</taxon>
        <taxon>Viridiplantae</taxon>
        <taxon>Chlorophyta</taxon>
        <taxon>core chlorophytes</taxon>
        <taxon>Trebouxiophyceae</taxon>
        <taxon>Trebouxiales</taxon>
        <taxon>Trebouxiaceae</taxon>
        <taxon>Symbiochloris</taxon>
    </lineage>
</organism>
<dbReference type="Proteomes" id="UP001465755">
    <property type="component" value="Unassembled WGS sequence"/>
</dbReference>
<feature type="compositionally biased region" description="Polar residues" evidence="1">
    <location>
        <begin position="289"/>
        <end position="305"/>
    </location>
</feature>
<protein>
    <submittedName>
        <fullName evidence="2">Uncharacterized protein</fullName>
    </submittedName>
</protein>
<feature type="compositionally biased region" description="Polar residues" evidence="1">
    <location>
        <begin position="36"/>
        <end position="53"/>
    </location>
</feature>
<feature type="region of interest" description="Disordered" evidence="1">
    <location>
        <begin position="18"/>
        <end position="168"/>
    </location>
</feature>
<feature type="compositionally biased region" description="Polar residues" evidence="1">
    <location>
        <begin position="79"/>
        <end position="108"/>
    </location>
</feature>